<dbReference type="Pfam" id="PF13428">
    <property type="entry name" value="TPR_14"/>
    <property type="match status" value="1"/>
</dbReference>
<dbReference type="SUPFAM" id="SSF53448">
    <property type="entry name" value="Nucleotide-diphospho-sugar transferases"/>
    <property type="match status" value="1"/>
</dbReference>
<dbReference type="SUPFAM" id="SSF48452">
    <property type="entry name" value="TPR-like"/>
    <property type="match status" value="1"/>
</dbReference>
<evidence type="ECO:0000256" key="1">
    <source>
        <dbReference type="PROSITE-ProRule" id="PRU00339"/>
    </source>
</evidence>
<dbReference type="SMART" id="SM00028">
    <property type="entry name" value="TPR"/>
    <property type="match status" value="2"/>
</dbReference>
<protein>
    <submittedName>
        <fullName evidence="3">Glycosyltransferase</fullName>
    </submittedName>
</protein>
<dbReference type="PROSITE" id="PS50005">
    <property type="entry name" value="TPR"/>
    <property type="match status" value="1"/>
</dbReference>
<evidence type="ECO:0000259" key="2">
    <source>
        <dbReference type="Pfam" id="PF00535"/>
    </source>
</evidence>
<evidence type="ECO:0000313" key="3">
    <source>
        <dbReference type="EMBL" id="DAD80127.1"/>
    </source>
</evidence>
<dbReference type="EMBL" id="BK014880">
    <property type="protein sequence ID" value="DAD80127.1"/>
    <property type="molecule type" value="Genomic_DNA"/>
</dbReference>
<keyword evidence="1" id="KW-0802">TPR repeat</keyword>
<feature type="repeat" description="TPR" evidence="1">
    <location>
        <begin position="311"/>
        <end position="344"/>
    </location>
</feature>
<name>A0A8S5MDH1_9CAUD</name>
<reference evidence="3" key="1">
    <citation type="journal article" date="2021" name="Proc. Natl. Acad. Sci. U.S.A.">
        <title>A Catalog of Tens of Thousands of Viruses from Human Metagenomes Reveals Hidden Associations with Chronic Diseases.</title>
        <authorList>
            <person name="Tisza M.J."/>
            <person name="Buck C.B."/>
        </authorList>
    </citation>
    <scope>NUCLEOTIDE SEQUENCE</scope>
    <source>
        <strain evidence="3">Ct7Kl21</strain>
    </source>
</reference>
<feature type="domain" description="Glycosyltransferase 2-like" evidence="2">
    <location>
        <begin position="6"/>
        <end position="104"/>
    </location>
</feature>
<organism evidence="3">
    <name type="scientific">Podoviridae sp. ct7Kl21</name>
    <dbReference type="NCBI Taxonomy" id="2826541"/>
    <lineage>
        <taxon>Viruses</taxon>
        <taxon>Duplodnaviria</taxon>
        <taxon>Heunggongvirae</taxon>
        <taxon>Uroviricota</taxon>
        <taxon>Caudoviricetes</taxon>
    </lineage>
</organism>
<sequence>MKVCVYAIAKNEEKFVDRWVTSMREADCICVLDTGSEDKTVEKLADWGVTVRQEIIDPWRFDVARNRSLAMIPEDVDICVCTDLDEFFRPGWREALEKAWSAGTEQMRYTYIWNFDEAGQPGTSFLYEKIHAPGVFEWEHPVHEVLRRTDGKKAWKVSTCEEIVLEHHPDLTKSRAGYLSLLELSVKEAPEDDRNAHYLGREYMFWGRHDDAIRQLKAHLAMPTATWAPERCASMRFLSRCYLAKGDRLEAMRWALRAIAEAPDLREPWVQAEEVAYAMEDWEGVRYFGWSAVRIENKSGTYINEDKAWGAYPWDAMAYAYFKLGETKQAEQATLRALAEDPNNERLLRNLAFYRGGGGT</sequence>
<dbReference type="Pfam" id="PF00535">
    <property type="entry name" value="Glycos_transf_2"/>
    <property type="match status" value="1"/>
</dbReference>
<dbReference type="InterPro" id="IPR019734">
    <property type="entry name" value="TPR_rpt"/>
</dbReference>
<dbReference type="InterPro" id="IPR011990">
    <property type="entry name" value="TPR-like_helical_dom_sf"/>
</dbReference>
<accession>A0A8S5MDH1</accession>
<dbReference type="InterPro" id="IPR029044">
    <property type="entry name" value="Nucleotide-diphossugar_trans"/>
</dbReference>
<dbReference type="Gene3D" id="1.25.40.10">
    <property type="entry name" value="Tetratricopeptide repeat domain"/>
    <property type="match status" value="1"/>
</dbReference>
<proteinExistence type="predicted"/>
<dbReference type="Gene3D" id="3.90.550.10">
    <property type="entry name" value="Spore Coat Polysaccharide Biosynthesis Protein SpsA, Chain A"/>
    <property type="match status" value="1"/>
</dbReference>
<dbReference type="InterPro" id="IPR001173">
    <property type="entry name" value="Glyco_trans_2-like"/>
</dbReference>